<evidence type="ECO:0000256" key="2">
    <source>
        <dbReference type="SAM" id="SignalP"/>
    </source>
</evidence>
<dbReference type="OrthoDB" id="1953897at2"/>
<accession>A0A0L6JVA8</accession>
<gene>
    <name evidence="3" type="ORF">Bccel_4938</name>
</gene>
<feature type="chain" id="PRO_5038434084" description="Lipoprotein" evidence="2">
    <location>
        <begin position="24"/>
        <end position="261"/>
    </location>
</feature>
<dbReference type="RefSeq" id="WP_036935119.1">
    <property type="nucleotide sequence ID" value="NZ_JQKC01000001.1"/>
</dbReference>
<organism evidence="3 4">
    <name type="scientific">Pseudobacteroides cellulosolvens ATCC 35603 = DSM 2933</name>
    <dbReference type="NCBI Taxonomy" id="398512"/>
    <lineage>
        <taxon>Bacteria</taxon>
        <taxon>Bacillati</taxon>
        <taxon>Bacillota</taxon>
        <taxon>Clostridia</taxon>
        <taxon>Eubacteriales</taxon>
        <taxon>Oscillospiraceae</taxon>
        <taxon>Pseudobacteroides</taxon>
    </lineage>
</organism>
<reference evidence="4" key="1">
    <citation type="submission" date="2015-07" db="EMBL/GenBank/DDBJ databases">
        <title>Near-Complete Genome Sequence of the Cellulolytic Bacterium Bacteroides (Pseudobacteroides) cellulosolvens ATCC 35603.</title>
        <authorList>
            <person name="Dassa B."/>
            <person name="Utturkar S.M."/>
            <person name="Klingeman D.M."/>
            <person name="Hurt R.A."/>
            <person name="Keller M."/>
            <person name="Xu J."/>
            <person name="Reddy Y.H.K."/>
            <person name="Borovok I."/>
            <person name="Grinberg I.R."/>
            <person name="Lamed R."/>
            <person name="Zhivin O."/>
            <person name="Bayer E.A."/>
            <person name="Brown S.D."/>
        </authorList>
    </citation>
    <scope>NUCLEOTIDE SEQUENCE [LARGE SCALE GENOMIC DNA]</scope>
    <source>
        <strain evidence="4">DSM 2933</strain>
    </source>
</reference>
<evidence type="ECO:0000313" key="3">
    <source>
        <dbReference type="EMBL" id="KNY29664.1"/>
    </source>
</evidence>
<feature type="compositionally biased region" description="Basic and acidic residues" evidence="1">
    <location>
        <begin position="41"/>
        <end position="78"/>
    </location>
</feature>
<dbReference type="AlphaFoldDB" id="A0A0L6JVA8"/>
<keyword evidence="2" id="KW-0732">Signal</keyword>
<comment type="caution">
    <text evidence="3">The sequence shown here is derived from an EMBL/GenBank/DDBJ whole genome shotgun (WGS) entry which is preliminary data.</text>
</comment>
<dbReference type="Proteomes" id="UP000036923">
    <property type="component" value="Unassembled WGS sequence"/>
</dbReference>
<dbReference type="PROSITE" id="PS51257">
    <property type="entry name" value="PROKAR_LIPOPROTEIN"/>
    <property type="match status" value="1"/>
</dbReference>
<proteinExistence type="predicted"/>
<sequence precursor="true">MKKFKIAGIILLVAILAFSSVGCGGIDKEEVSKGEIISNEKSSEKPSEASEKPSDKPSEKPSEEPSEKTDKKLDLGKNEGDTYKNDYFGLSVKLPKGWKVASDEEKKQVLNMGKQVVAGDDKAKQAEVELAEAKSVYLLMVSKIGMNQQSYDNGNFMIMAEKLSFLQGINKGSQYLEHVKKGLQDVKAQMPYKLDKPIYSEKIGGKEFAVLDAVMESEQLKLTQKYYAYVMKGYALVFIGTSTNDENAKIIQGMLDSMKFE</sequence>
<keyword evidence="4" id="KW-1185">Reference proteome</keyword>
<evidence type="ECO:0000256" key="1">
    <source>
        <dbReference type="SAM" id="MobiDB-lite"/>
    </source>
</evidence>
<dbReference type="EMBL" id="LGTC01000001">
    <property type="protein sequence ID" value="KNY29664.1"/>
    <property type="molecule type" value="Genomic_DNA"/>
</dbReference>
<feature type="signal peptide" evidence="2">
    <location>
        <begin position="1"/>
        <end position="23"/>
    </location>
</feature>
<feature type="region of interest" description="Disordered" evidence="1">
    <location>
        <begin position="32"/>
        <end position="78"/>
    </location>
</feature>
<name>A0A0L6JVA8_9FIRM</name>
<evidence type="ECO:0008006" key="5">
    <source>
        <dbReference type="Google" id="ProtNLM"/>
    </source>
</evidence>
<protein>
    <recommendedName>
        <fullName evidence="5">Lipoprotein</fullName>
    </recommendedName>
</protein>
<evidence type="ECO:0000313" key="4">
    <source>
        <dbReference type="Proteomes" id="UP000036923"/>
    </source>
</evidence>
<dbReference type="eggNOG" id="ENOG5032TM6">
    <property type="taxonomic scope" value="Bacteria"/>
</dbReference>